<gene>
    <name evidence="2" type="ORF">QP027_06035</name>
</gene>
<dbReference type="RefSeq" id="WP_284826808.1">
    <property type="nucleotide sequence ID" value="NZ_CP126969.1"/>
</dbReference>
<accession>A0ABY8VH01</accession>
<dbReference type="Gene3D" id="3.90.1200.10">
    <property type="match status" value="1"/>
</dbReference>
<dbReference type="InterPro" id="IPR002575">
    <property type="entry name" value="Aminoglycoside_PTrfase"/>
</dbReference>
<sequence length="416" mass="46308">MDTQEIVTLAEDLLTRRYGGALKFHDVTQLSGSGTAVVLQAKVSTNPFFPHRSVVVKHSPVSGDVIDDAAFLREVVAYQFTTSLAEEVRPGPVLFAYDLQERMIVISDSGEGDNFADLLQEGDPEKRVQVLRNLGTALGKMHAGTASKEDAFTILFKRMLRQHPEFARIQELREGLLDYATRSGMDAITESGIEVPAAVKSVVNNIQDRVRHGRNRAFTPFDLAPDNIIVGERTEFLDYEWAGFRDVSFDLACVIGGFPQFISTRPIADDEAVAFVEAWVQEVNELWPAVTNEDTLHARITAALIAWAFASVSLMYHGSIARGIALREDAREALQLTDEEITNLGLITPDNFEVNTNILQPAFEADFNQDELLIRRDLYETFEALSRFAAAGRDSSYAVISEFAFELAERINDQLI</sequence>
<reference evidence="2 3" key="1">
    <citation type="submission" date="2023-05" db="EMBL/GenBank/DDBJ databases">
        <title>Corynebacterium suedekumii sp. nov. and Corynebacterium breve sp. nov. isolated from raw cow's milk.</title>
        <authorList>
            <person name="Baer M.K."/>
            <person name="Mehl L."/>
            <person name="Hellmuth R."/>
            <person name="Marke G."/>
            <person name="Lipski A."/>
        </authorList>
    </citation>
    <scope>NUCLEOTIDE SEQUENCE [LARGE SCALE GENOMIC DNA]</scope>
    <source>
        <strain evidence="2 3">R4</strain>
    </source>
</reference>
<evidence type="ECO:0000259" key="1">
    <source>
        <dbReference type="Pfam" id="PF01636"/>
    </source>
</evidence>
<evidence type="ECO:0000313" key="3">
    <source>
        <dbReference type="Proteomes" id="UP001225598"/>
    </source>
</evidence>
<feature type="domain" description="Aminoglycoside phosphotransferase" evidence="1">
    <location>
        <begin position="111"/>
        <end position="272"/>
    </location>
</feature>
<dbReference type="SUPFAM" id="SSF56112">
    <property type="entry name" value="Protein kinase-like (PK-like)"/>
    <property type="match status" value="1"/>
</dbReference>
<name>A0ABY8VH01_9CORY</name>
<dbReference type="Pfam" id="PF01636">
    <property type="entry name" value="APH"/>
    <property type="match status" value="1"/>
</dbReference>
<dbReference type="Proteomes" id="UP001225598">
    <property type="component" value="Chromosome"/>
</dbReference>
<dbReference type="InterPro" id="IPR011009">
    <property type="entry name" value="Kinase-like_dom_sf"/>
</dbReference>
<evidence type="ECO:0000313" key="2">
    <source>
        <dbReference type="EMBL" id="WIM68934.1"/>
    </source>
</evidence>
<organism evidence="2 3">
    <name type="scientific">Corynebacterium breve</name>
    <dbReference type="NCBI Taxonomy" id="3049799"/>
    <lineage>
        <taxon>Bacteria</taxon>
        <taxon>Bacillati</taxon>
        <taxon>Actinomycetota</taxon>
        <taxon>Actinomycetes</taxon>
        <taxon>Mycobacteriales</taxon>
        <taxon>Corynebacteriaceae</taxon>
        <taxon>Corynebacterium</taxon>
    </lineage>
</organism>
<keyword evidence="3" id="KW-1185">Reference proteome</keyword>
<proteinExistence type="predicted"/>
<dbReference type="EMBL" id="CP126969">
    <property type="protein sequence ID" value="WIM68934.1"/>
    <property type="molecule type" value="Genomic_DNA"/>
</dbReference>
<protein>
    <submittedName>
        <fullName evidence="2">Phosphotransferase</fullName>
    </submittedName>
</protein>